<reference evidence="4" key="1">
    <citation type="submission" date="2018-08" db="EMBL/GenBank/DDBJ databases">
        <authorList>
            <consortium name="GenomeTrakr network: Whole genome sequencing for foodborne pathogen traceback"/>
        </authorList>
    </citation>
    <scope>NUCLEOTIDE SEQUENCE [LARGE SCALE GENOMIC DNA]</scope>
    <source>
        <strain evidence="4">FMA0132</strain>
    </source>
</reference>
<accession>A0A6C8Y0B6</accession>
<gene>
    <name evidence="4" type="ORF">EL06_20925</name>
</gene>
<feature type="transmembrane region" description="Helical" evidence="1">
    <location>
        <begin position="226"/>
        <end position="245"/>
    </location>
</feature>
<dbReference type="InterPro" id="IPR021069">
    <property type="entry name" value="ImpA_C"/>
</dbReference>
<protein>
    <recommendedName>
        <fullName evidence="5">Type VI secretion system protein VasL</fullName>
    </recommendedName>
</protein>
<feature type="domain" description="ImpA N-terminal" evidence="2">
    <location>
        <begin position="9"/>
        <end position="109"/>
    </location>
</feature>
<evidence type="ECO:0000259" key="2">
    <source>
        <dbReference type="Pfam" id="PF06812"/>
    </source>
</evidence>
<proteinExistence type="predicted"/>
<dbReference type="Pfam" id="PF06812">
    <property type="entry name" value="ImpA_N"/>
    <property type="match status" value="1"/>
</dbReference>
<keyword evidence="1" id="KW-1133">Transmembrane helix</keyword>
<dbReference type="PANTHER" id="PTHR37024:SF5">
    <property type="entry name" value="IMPA N-TERMINAL DOMAIN-CONTAINING PROTEIN"/>
    <property type="match status" value="1"/>
</dbReference>
<dbReference type="EMBL" id="RSHK01000024">
    <property type="protein sequence ID" value="MIE71812.1"/>
    <property type="molecule type" value="Genomic_DNA"/>
</dbReference>
<dbReference type="Proteomes" id="UP000885362">
    <property type="component" value="Unassembled WGS sequence"/>
</dbReference>
<evidence type="ECO:0000256" key="1">
    <source>
        <dbReference type="SAM" id="Phobius"/>
    </source>
</evidence>
<comment type="caution">
    <text evidence="4">The sequence shown here is derived from an EMBL/GenBank/DDBJ whole genome shotgun (WGS) entry which is preliminary data.</text>
</comment>
<dbReference type="PANTHER" id="PTHR37024">
    <property type="entry name" value="TYPE VI SECRETION SYSTEM DUF2094 AND IMPA-RELATED DOMAIN PROTEIN"/>
    <property type="match status" value="1"/>
</dbReference>
<name>A0A6C8Y0B6_SALDZ</name>
<dbReference type="InterPro" id="IPR010657">
    <property type="entry name" value="ImpA_N"/>
</dbReference>
<keyword evidence="1" id="KW-0812">Transmembrane</keyword>
<evidence type="ECO:0008006" key="5">
    <source>
        <dbReference type="Google" id="ProtNLM"/>
    </source>
</evidence>
<dbReference type="AlphaFoldDB" id="A0A6C8Y0B6"/>
<dbReference type="Pfam" id="PF12486">
    <property type="entry name" value="VasL"/>
    <property type="match status" value="1"/>
</dbReference>
<organism evidence="4">
    <name type="scientific">Salmonella diarizonae</name>
    <dbReference type="NCBI Taxonomy" id="59204"/>
    <lineage>
        <taxon>Bacteria</taxon>
        <taxon>Pseudomonadati</taxon>
        <taxon>Pseudomonadota</taxon>
        <taxon>Gammaproteobacteria</taxon>
        <taxon>Enterobacterales</taxon>
        <taxon>Enterobacteriaceae</taxon>
        <taxon>Salmonella</taxon>
    </lineage>
</organism>
<sequence length="441" mass="49023">MNNHKRIRTGGDPRTLPDYAALRDELNKLTHPARPDVNWLYAETLCLSLFDTNGADLQTAAWYTLVRTHRAELAGMNEGLALLEALITRAWGNLWPQPVHARTDILASLGQRLQQYLRTLTPVYADLAALYQAEKHLTLLTDTLQRLELKHQSGLDTLCRQIHAVVVRLENSPGDTGNPDACPVVSSLVSTRESHEPVFRRVYVMPPAEERQINRETPRPGATRKAFLGGVMTALIVSSLVLWGVSTLRAPTEAEQQLNAALAPLPEPLMPEALIALRGSATANAQAEVWLARTQKQLEALAAQPPDMAQAAARTLLFQAGVLWPERSAPLTVQWRRHLEASALPAAELEGWYQGMQQLQQLTTRLNRLDEQKGKYMTVSELKSQVFAITQAFSSAVPAEEQLRRLGQVPVAEAGTQRTQTQQALNQLLNRYALMEQKTTK</sequence>
<keyword evidence="1" id="KW-0472">Membrane</keyword>
<evidence type="ECO:0000259" key="3">
    <source>
        <dbReference type="Pfam" id="PF12486"/>
    </source>
</evidence>
<evidence type="ECO:0000313" key="4">
    <source>
        <dbReference type="EMBL" id="MIE71812.1"/>
    </source>
</evidence>
<feature type="domain" description="ImpA C-terminal" evidence="3">
    <location>
        <begin position="294"/>
        <end position="434"/>
    </location>
</feature>